<keyword evidence="1" id="KW-0812">Transmembrane</keyword>
<keyword evidence="3" id="KW-1185">Reference proteome</keyword>
<accession>A0A239BQ04</accession>
<dbReference type="Proteomes" id="UP000198386">
    <property type="component" value="Unassembled WGS sequence"/>
</dbReference>
<sequence length="188" mass="21263">MTEPPAWKDQYARELFTYERLMARSIQGSAVQWQAPSLALTAQAFLLRIALGPGREPWPTTVVCVVGVLITAMAWQLMGRHRFYSHLDRAEMLRLEDELGLDHISDRGRQAARLVHVRPPRLGSLSSFRVWRVGFLLVAVVDVLVAVSVWWRPRSLLEWRVTTATVAVGLLAALVWLGRRVVGTRSRA</sequence>
<organism evidence="2 3">
    <name type="scientific">Geodermatophilus saharensis</name>
    <dbReference type="NCBI Taxonomy" id="1137994"/>
    <lineage>
        <taxon>Bacteria</taxon>
        <taxon>Bacillati</taxon>
        <taxon>Actinomycetota</taxon>
        <taxon>Actinomycetes</taxon>
        <taxon>Geodermatophilales</taxon>
        <taxon>Geodermatophilaceae</taxon>
        <taxon>Geodermatophilus</taxon>
    </lineage>
</organism>
<feature type="transmembrane region" description="Helical" evidence="1">
    <location>
        <begin position="157"/>
        <end position="177"/>
    </location>
</feature>
<name>A0A239BQ04_9ACTN</name>
<feature type="transmembrane region" description="Helical" evidence="1">
    <location>
        <begin position="130"/>
        <end position="151"/>
    </location>
</feature>
<protein>
    <submittedName>
        <fullName evidence="2">Uncharacterized protein</fullName>
    </submittedName>
</protein>
<dbReference type="OrthoDB" id="4964418at2"/>
<evidence type="ECO:0000256" key="1">
    <source>
        <dbReference type="SAM" id="Phobius"/>
    </source>
</evidence>
<keyword evidence="1" id="KW-1133">Transmembrane helix</keyword>
<evidence type="ECO:0000313" key="2">
    <source>
        <dbReference type="EMBL" id="SNS10157.1"/>
    </source>
</evidence>
<evidence type="ECO:0000313" key="3">
    <source>
        <dbReference type="Proteomes" id="UP000198386"/>
    </source>
</evidence>
<dbReference type="RefSeq" id="WP_089403095.1">
    <property type="nucleotide sequence ID" value="NZ_FZOH01000002.1"/>
</dbReference>
<keyword evidence="1" id="KW-0472">Membrane</keyword>
<reference evidence="3" key="1">
    <citation type="submission" date="2017-06" db="EMBL/GenBank/DDBJ databases">
        <authorList>
            <person name="Varghese N."/>
            <person name="Submissions S."/>
        </authorList>
    </citation>
    <scope>NUCLEOTIDE SEQUENCE [LARGE SCALE GENOMIC DNA]</scope>
    <source>
        <strain evidence="3">DSM 45423</strain>
    </source>
</reference>
<gene>
    <name evidence="2" type="ORF">SAMN04488107_1370</name>
</gene>
<proteinExistence type="predicted"/>
<dbReference type="AlphaFoldDB" id="A0A239BQ04"/>
<feature type="transmembrane region" description="Helical" evidence="1">
    <location>
        <begin position="57"/>
        <end position="77"/>
    </location>
</feature>
<dbReference type="EMBL" id="FZOH01000002">
    <property type="protein sequence ID" value="SNS10157.1"/>
    <property type="molecule type" value="Genomic_DNA"/>
</dbReference>